<organism evidence="1 2">
    <name type="scientific">Sphingomonas rhizophila</name>
    <dbReference type="NCBI Taxonomy" id="2071607"/>
    <lineage>
        <taxon>Bacteria</taxon>
        <taxon>Pseudomonadati</taxon>
        <taxon>Pseudomonadota</taxon>
        <taxon>Alphaproteobacteria</taxon>
        <taxon>Sphingomonadales</taxon>
        <taxon>Sphingomonadaceae</taxon>
        <taxon>Sphingomonas</taxon>
    </lineage>
</organism>
<protein>
    <recommendedName>
        <fullName evidence="3">YCII-related domain-containing protein</fullName>
    </recommendedName>
</protein>
<accession>A0A7G9SB53</accession>
<proteinExistence type="predicted"/>
<gene>
    <name evidence="1" type="ORF">H9L12_13015</name>
</gene>
<name>A0A7G9SB53_9SPHN</name>
<reference evidence="1 2" key="1">
    <citation type="submission" date="2020-08" db="EMBL/GenBank/DDBJ databases">
        <title>Genome sequence of Sphingomonas rhizophila KACC 19189T.</title>
        <authorList>
            <person name="Hyun D.-W."/>
            <person name="Bae J.-W."/>
        </authorList>
    </citation>
    <scope>NUCLEOTIDE SEQUENCE [LARGE SCALE GENOMIC DNA]</scope>
    <source>
        <strain evidence="1 2">KACC 19189</strain>
    </source>
</reference>
<evidence type="ECO:0000313" key="2">
    <source>
        <dbReference type="Proteomes" id="UP000515955"/>
    </source>
</evidence>
<dbReference type="EMBL" id="CP060717">
    <property type="protein sequence ID" value="QNN65078.1"/>
    <property type="molecule type" value="Genomic_DNA"/>
</dbReference>
<dbReference type="KEGG" id="srhi:H9L12_13015"/>
<sequence length="79" mass="8477">MRVFLVFAELSAASERFGGEGYAGGFVAVVVPAEDIRAAIDAGESALRADGYDIVDIDKVLTFEPDEWEHDEEVTAAAQ</sequence>
<dbReference type="Proteomes" id="UP000515955">
    <property type="component" value="Chromosome"/>
</dbReference>
<dbReference type="AlphaFoldDB" id="A0A7G9SB53"/>
<dbReference type="RefSeq" id="WP_187542075.1">
    <property type="nucleotide sequence ID" value="NZ_CP060717.1"/>
</dbReference>
<evidence type="ECO:0008006" key="3">
    <source>
        <dbReference type="Google" id="ProtNLM"/>
    </source>
</evidence>
<evidence type="ECO:0000313" key="1">
    <source>
        <dbReference type="EMBL" id="QNN65078.1"/>
    </source>
</evidence>
<keyword evidence="2" id="KW-1185">Reference proteome</keyword>